<feature type="transmembrane region" description="Helical" evidence="8">
    <location>
        <begin position="512"/>
        <end position="531"/>
    </location>
</feature>
<dbReference type="SUPFAM" id="SSF51445">
    <property type="entry name" value="(Trans)glycosidases"/>
    <property type="match status" value="1"/>
</dbReference>
<comment type="subcellular location">
    <subcellularLocation>
        <location evidence="2">Membrane</location>
        <topology evidence="2">Multi-pass membrane protein</topology>
    </subcellularLocation>
</comment>
<comment type="catalytic activity">
    <reaction evidence="1">
        <text>Hydrolysis of terminal, non-reducing alpha-D-galactose residues in alpha-D-galactosides, including galactose oligosaccharides, galactomannans and galactolipids.</text>
        <dbReference type="EC" id="3.2.1.22"/>
    </reaction>
</comment>
<keyword evidence="7 8" id="KW-0472">Membrane</keyword>
<feature type="transmembrane region" description="Helical" evidence="8">
    <location>
        <begin position="645"/>
        <end position="665"/>
    </location>
</feature>
<dbReference type="InterPro" id="IPR031704">
    <property type="entry name" value="Glyco_hydro_36_N"/>
</dbReference>
<keyword evidence="6 8" id="KW-1133">Transmembrane helix</keyword>
<dbReference type="GO" id="GO:0016052">
    <property type="term" value="P:carbohydrate catabolic process"/>
    <property type="evidence" value="ECO:0007669"/>
    <property type="project" value="InterPro"/>
</dbReference>
<evidence type="ECO:0000259" key="9">
    <source>
        <dbReference type="Pfam" id="PF16875"/>
    </source>
</evidence>
<evidence type="ECO:0000256" key="3">
    <source>
        <dbReference type="ARBA" id="ARBA00011881"/>
    </source>
</evidence>
<accession>A0AAN4PRH1</accession>
<organism evidence="10 11">
    <name type="scientific">Aspergillus lentulus</name>
    <dbReference type="NCBI Taxonomy" id="293939"/>
    <lineage>
        <taxon>Eukaryota</taxon>
        <taxon>Fungi</taxon>
        <taxon>Dikarya</taxon>
        <taxon>Ascomycota</taxon>
        <taxon>Pezizomycotina</taxon>
        <taxon>Eurotiomycetes</taxon>
        <taxon>Eurotiomycetidae</taxon>
        <taxon>Eurotiales</taxon>
        <taxon>Aspergillaceae</taxon>
        <taxon>Aspergillus</taxon>
        <taxon>Aspergillus subgen. Fumigati</taxon>
    </lineage>
</organism>
<dbReference type="Proteomes" id="UP000051487">
    <property type="component" value="Unassembled WGS sequence"/>
</dbReference>
<evidence type="ECO:0000256" key="4">
    <source>
        <dbReference type="ARBA" id="ARBA00012755"/>
    </source>
</evidence>
<feature type="transmembrane region" description="Helical" evidence="8">
    <location>
        <begin position="543"/>
        <end position="563"/>
    </location>
</feature>
<evidence type="ECO:0000256" key="7">
    <source>
        <dbReference type="ARBA" id="ARBA00023136"/>
    </source>
</evidence>
<evidence type="ECO:0000256" key="8">
    <source>
        <dbReference type="SAM" id="Phobius"/>
    </source>
</evidence>
<dbReference type="InterPro" id="IPR036259">
    <property type="entry name" value="MFS_trans_sf"/>
</dbReference>
<dbReference type="GO" id="GO:0022857">
    <property type="term" value="F:transmembrane transporter activity"/>
    <property type="evidence" value="ECO:0007669"/>
    <property type="project" value="TreeGrafter"/>
</dbReference>
<dbReference type="Gene3D" id="3.20.20.70">
    <property type="entry name" value="Aldolase class I"/>
    <property type="match status" value="2"/>
</dbReference>
<gene>
    <name evidence="10" type="ORF">ALT_9019</name>
</gene>
<evidence type="ECO:0000313" key="11">
    <source>
        <dbReference type="Proteomes" id="UP000051487"/>
    </source>
</evidence>
<evidence type="ECO:0000256" key="5">
    <source>
        <dbReference type="ARBA" id="ARBA00022692"/>
    </source>
</evidence>
<evidence type="ECO:0000256" key="6">
    <source>
        <dbReference type="ARBA" id="ARBA00022989"/>
    </source>
</evidence>
<dbReference type="GO" id="GO:0004557">
    <property type="term" value="F:alpha-galactosidase activity"/>
    <property type="evidence" value="ECO:0007669"/>
    <property type="project" value="UniProtKB-EC"/>
</dbReference>
<dbReference type="Pfam" id="PF16875">
    <property type="entry name" value="Glyco_hydro_36N"/>
    <property type="match status" value="1"/>
</dbReference>
<evidence type="ECO:0000256" key="1">
    <source>
        <dbReference type="ARBA" id="ARBA00001255"/>
    </source>
</evidence>
<dbReference type="PANTHER" id="PTHR23501">
    <property type="entry name" value="MAJOR FACILITATOR SUPERFAMILY"/>
    <property type="match status" value="1"/>
</dbReference>
<evidence type="ECO:0000313" key="10">
    <source>
        <dbReference type="EMBL" id="GAQ11698.1"/>
    </source>
</evidence>
<comment type="subunit">
    <text evidence="3">Homotetramer.</text>
</comment>
<dbReference type="InterPro" id="IPR038417">
    <property type="entry name" value="Alpga-gal_N_sf"/>
</dbReference>
<protein>
    <recommendedName>
        <fullName evidence="4">alpha-galactosidase</fullName>
        <ecNumber evidence="4">3.2.1.22</ecNumber>
    </recommendedName>
</protein>
<dbReference type="InterPro" id="IPR002252">
    <property type="entry name" value="Glyco_hydro_36"/>
</dbReference>
<keyword evidence="5 8" id="KW-0812">Transmembrane</keyword>
<proteinExistence type="predicted"/>
<dbReference type="InterPro" id="IPR017853">
    <property type="entry name" value="GH"/>
</dbReference>
<feature type="transmembrane region" description="Helical" evidence="8">
    <location>
        <begin position="583"/>
        <end position="600"/>
    </location>
</feature>
<sequence>MSEPKSTVWQTGNITVQLVVGSDEIVHVVSILPHHTWTAEQDPLSSKQGTVPQFRIRLNGEGDPSQKSSKTLIGSYVSSRLKYQSHHKHSCGQSKTLDVIAYDEVSPISVTARLSVYPGIPVIRSTATICNESQEDIVVDQLSSLVVGALREKLISFWLDYTLSTLTNSWFREAQWRDESLPSVGLDDIGLSKLPDHHDVWPDKQGSWLETSPASWQSFTSVPVALCHDLAHPDNAFAALSEYHRRIRRPHKDNEELGLIFNDYMNCLMGDPTEEKVIALVDPAVKLGAQFFVIDCAWYADDSGWWDDVGVWEPSTKRFPKGLRSLLDRIRSKGSRPDCGSSRRWLVFAVWSRICCRRTLSSKRMARRIVEKGRYQPDYRHPEVIHRLKKVIDHLVLKYGVGYSKFDYNIEVVQGTDVNAFSPADGQLGHNRAYLEWVGKLYDRFPDPVIESCYSGGQRMDYALLAAVLGTSSVVGPLIDGDAMPVISLALKPAPPLLPGLTIRQKIAKLDLLGEFFLFSALICLLLALPWGNSSYRWGNWRIILLFIRFGICLVTWVVAEALTPKTANIQLRVIKNRSVEAAMWFMFCLLSITLMLIYYHPVWLQAIKNKSAVESSIDNLPLALSLVAGGPASWWGALGYYTPFTMASSCLLPVGAGLVSTFKVDSGSGMWIGYQIILGFGICLGMQHASVAVQVVLQPWDVPMGVSLVFFCQQLGGAIFVSVGQNVFDQKLIAGLTSVVDDLDPQTIVITGATNLRHIVPAVDLHEVLVQYNDTLRCVFIVRTIMSSLSALGSFALEWKAVKGKHGGEDEEEEA</sequence>
<dbReference type="Gene3D" id="2.70.98.60">
    <property type="entry name" value="alpha-galactosidase from lactobacil brevis"/>
    <property type="match status" value="1"/>
</dbReference>
<feature type="domain" description="Glycosyl hydrolase family 36 N-terminal" evidence="9">
    <location>
        <begin position="77"/>
        <end position="181"/>
    </location>
</feature>
<dbReference type="EC" id="3.2.1.22" evidence="4"/>
<dbReference type="CDD" id="cd14791">
    <property type="entry name" value="GH36"/>
    <property type="match status" value="1"/>
</dbReference>
<dbReference type="AlphaFoldDB" id="A0AAN4PRH1"/>
<dbReference type="InterPro" id="IPR013785">
    <property type="entry name" value="Aldolase_TIM"/>
</dbReference>
<dbReference type="GO" id="GO:0005886">
    <property type="term" value="C:plasma membrane"/>
    <property type="evidence" value="ECO:0007669"/>
    <property type="project" value="TreeGrafter"/>
</dbReference>
<dbReference type="FunFam" id="1.20.1250.20:FF:000196">
    <property type="entry name" value="MFS toxin efflux pump (AflT)"/>
    <property type="match status" value="1"/>
</dbReference>
<comment type="caution">
    <text evidence="10">The sequence shown here is derived from an EMBL/GenBank/DDBJ whole genome shotgun (WGS) entry which is preliminary data.</text>
</comment>
<feature type="transmembrane region" description="Helical" evidence="8">
    <location>
        <begin position="677"/>
        <end position="698"/>
    </location>
</feature>
<feature type="transmembrane region" description="Helical" evidence="8">
    <location>
        <begin position="704"/>
        <end position="724"/>
    </location>
</feature>
<evidence type="ECO:0000256" key="2">
    <source>
        <dbReference type="ARBA" id="ARBA00004141"/>
    </source>
</evidence>
<dbReference type="SUPFAM" id="SSF103473">
    <property type="entry name" value="MFS general substrate transporter"/>
    <property type="match status" value="1"/>
</dbReference>
<reference evidence="10 11" key="1">
    <citation type="submission" date="2015-11" db="EMBL/GenBank/DDBJ databases">
        <title>Aspergillus lentulus strain IFM 54703T.</title>
        <authorList>
            <person name="Kusuya Y."/>
            <person name="Sakai K."/>
            <person name="Kamei K."/>
            <person name="Takahashi H."/>
            <person name="Yaguchi T."/>
        </authorList>
    </citation>
    <scope>NUCLEOTIDE SEQUENCE [LARGE SCALE GENOMIC DNA]</scope>
    <source>
        <strain evidence="10 11">IFM 54703</strain>
    </source>
</reference>
<dbReference type="Pfam" id="PF02065">
    <property type="entry name" value="Melibiase"/>
    <property type="match status" value="1"/>
</dbReference>
<dbReference type="EMBL" id="BCLY01000016">
    <property type="protein sequence ID" value="GAQ11698.1"/>
    <property type="molecule type" value="Genomic_DNA"/>
</dbReference>
<name>A0AAN4PRH1_ASPLE</name>
<dbReference type="PANTHER" id="PTHR23501:SF201">
    <property type="entry name" value="MFS AFLATOXIN EFFLUX PUMP"/>
    <property type="match status" value="1"/>
</dbReference>